<organism evidence="1 2">
    <name type="scientific">Candidatus Methanogaster sp</name>
    <dbReference type="NCBI Taxonomy" id="3386292"/>
    <lineage>
        <taxon>Archaea</taxon>
        <taxon>Methanobacteriati</taxon>
        <taxon>Methanobacteriota</taxon>
        <taxon>Stenosarchaea group</taxon>
        <taxon>Methanomicrobia</taxon>
        <taxon>Methanosarcinales</taxon>
        <taxon>ANME-2 cluster</taxon>
        <taxon>Candidatus Methanogasteraceae</taxon>
        <taxon>Candidatus Methanogaster</taxon>
    </lineage>
</organism>
<comment type="caution">
    <text evidence="1">The sequence shown here is derived from an EMBL/GenBank/DDBJ whole genome shotgun (WGS) entry which is preliminary data.</text>
</comment>
<gene>
    <name evidence="1" type="ORF">C4B59_06410</name>
</gene>
<dbReference type="Proteomes" id="UP000248329">
    <property type="component" value="Unassembled WGS sequence"/>
</dbReference>
<evidence type="ECO:0000313" key="1">
    <source>
        <dbReference type="EMBL" id="PXF60980.1"/>
    </source>
</evidence>
<reference evidence="1" key="1">
    <citation type="submission" date="2018-01" db="EMBL/GenBank/DDBJ databases">
        <authorList>
            <person name="Krukenberg V."/>
        </authorList>
    </citation>
    <scope>NUCLEOTIDE SEQUENCE</scope>
    <source>
        <strain evidence="1">E20ANME2</strain>
    </source>
</reference>
<name>A0AC61L3V4_9EURY</name>
<proteinExistence type="predicted"/>
<evidence type="ECO:0000313" key="2">
    <source>
        <dbReference type="Proteomes" id="UP000248329"/>
    </source>
</evidence>
<dbReference type="EMBL" id="PQXF01000009">
    <property type="protein sequence ID" value="PXF60980.1"/>
    <property type="molecule type" value="Genomic_DNA"/>
</dbReference>
<protein>
    <submittedName>
        <fullName evidence="1">Electron transporter RnfG</fullName>
    </submittedName>
</protein>
<accession>A0AC61L3V4</accession>
<sequence>MAETKDSTIMILVKLTLIAAVAAAVLTATYGVTQEQLDKLAEAAGGPDKQLLKMGIVPDATKFKSAGGELCYEAYNGGDLIGYGAMTEVQGMQDMLTLAVGVDTDFVVTGVVVVSQKETPGIGDKIQKDEAFTAQFAGVGPDGLALSSDGGKIDAISGATVSSGYVTAGVVEIIGKMQEEVS</sequence>